<keyword evidence="1" id="KW-0812">Transmembrane</keyword>
<organism evidence="2 3">
    <name type="scientific">Pedobacter nyackensis</name>
    <dbReference type="NCBI Taxonomy" id="475255"/>
    <lineage>
        <taxon>Bacteria</taxon>
        <taxon>Pseudomonadati</taxon>
        <taxon>Bacteroidota</taxon>
        <taxon>Sphingobacteriia</taxon>
        <taxon>Sphingobacteriales</taxon>
        <taxon>Sphingobacteriaceae</taxon>
        <taxon>Pedobacter</taxon>
    </lineage>
</organism>
<gene>
    <name evidence="2" type="ORF">SAMN04488101_108169</name>
</gene>
<feature type="transmembrane region" description="Helical" evidence="1">
    <location>
        <begin position="12"/>
        <end position="30"/>
    </location>
</feature>
<evidence type="ECO:0000313" key="3">
    <source>
        <dbReference type="Proteomes" id="UP000192678"/>
    </source>
</evidence>
<protein>
    <submittedName>
        <fullName evidence="2">Uncharacterized protein</fullName>
    </submittedName>
</protein>
<name>A0A1W2DWV5_9SPHI</name>
<proteinExistence type="predicted"/>
<dbReference type="RefSeq" id="WP_084290264.1">
    <property type="nucleotide sequence ID" value="NZ_FWYB01000008.1"/>
</dbReference>
<dbReference type="EMBL" id="FWYB01000008">
    <property type="protein sequence ID" value="SMD01368.1"/>
    <property type="molecule type" value="Genomic_DNA"/>
</dbReference>
<evidence type="ECO:0000313" key="2">
    <source>
        <dbReference type="EMBL" id="SMD01368.1"/>
    </source>
</evidence>
<keyword evidence="1" id="KW-1133">Transmembrane helix</keyword>
<sequence length="163" mass="19078">MLKAFSWQDFLLAATILTLIWYLLVWILFYRKSEPLSPIPLPHAWEEEFDQLDEQDNLMGKPAMEHGVSIVQAEDFSFAERELRDEYPDQLEDPPELREEIKTICKIIASEDGTKEDFFSLFEMLKDKYPEIASSSALADLNEFISEHVPFQLSDQELENIWS</sequence>
<keyword evidence="1" id="KW-0472">Membrane</keyword>
<dbReference type="AlphaFoldDB" id="A0A1W2DWV5"/>
<reference evidence="2 3" key="1">
    <citation type="submission" date="2017-04" db="EMBL/GenBank/DDBJ databases">
        <authorList>
            <person name="Afonso C.L."/>
            <person name="Miller P.J."/>
            <person name="Scott M.A."/>
            <person name="Spackman E."/>
            <person name="Goraichik I."/>
            <person name="Dimitrov K.M."/>
            <person name="Suarez D.L."/>
            <person name="Swayne D.E."/>
        </authorList>
    </citation>
    <scope>NUCLEOTIDE SEQUENCE [LARGE SCALE GENOMIC DNA]</scope>
    <source>
        <strain evidence="2 3">DSM 19625</strain>
    </source>
</reference>
<dbReference type="Proteomes" id="UP000192678">
    <property type="component" value="Unassembled WGS sequence"/>
</dbReference>
<dbReference type="OrthoDB" id="792964at2"/>
<evidence type="ECO:0000256" key="1">
    <source>
        <dbReference type="SAM" id="Phobius"/>
    </source>
</evidence>
<dbReference type="STRING" id="475255.SAMN04488101_108169"/>
<keyword evidence="3" id="KW-1185">Reference proteome</keyword>
<accession>A0A1W2DWV5</accession>